<evidence type="ECO:0000313" key="1">
    <source>
        <dbReference type="EMBL" id="KAF7355657.1"/>
    </source>
</evidence>
<reference evidence="1" key="1">
    <citation type="submission" date="2020-05" db="EMBL/GenBank/DDBJ databases">
        <title>Mycena genomes resolve the evolution of fungal bioluminescence.</title>
        <authorList>
            <person name="Tsai I.J."/>
        </authorList>
    </citation>
    <scope>NUCLEOTIDE SEQUENCE</scope>
    <source>
        <strain evidence="1">160909Yilan</strain>
    </source>
</reference>
<keyword evidence="2" id="KW-1185">Reference proteome</keyword>
<proteinExistence type="predicted"/>
<dbReference type="AlphaFoldDB" id="A0A8H6YBZ2"/>
<dbReference type="EMBL" id="JACAZH010000011">
    <property type="protein sequence ID" value="KAF7355657.1"/>
    <property type="molecule type" value="Genomic_DNA"/>
</dbReference>
<protein>
    <submittedName>
        <fullName evidence="1">Uncharacterized protein</fullName>
    </submittedName>
</protein>
<sequence length="262" mass="28280">MAVRRLKYKGTKRTMASWELTLTNSDSHKYPAPLLLFFTPQRPGATALSSSHPSLFQPTTRVSTMFSISRLAILALSLLSLSVDSTVARERWLERNDRAIQLHPRRFGQNHPAVLTKLRAACGGGVCAKLAGAAVTPLLAKSGECTQQDMADQIIDTSKQFNGTTQQNMIALAIEYRQVEKNTPPDFKTKPPTLRNSVFCQTAPKNPELNGLVQAQDPANDPTVFFDPATGASVTLGAQANTFPFGTSSSAESSISVNATSA</sequence>
<comment type="caution">
    <text evidence="1">The sequence shown here is derived from an EMBL/GenBank/DDBJ whole genome shotgun (WGS) entry which is preliminary data.</text>
</comment>
<gene>
    <name evidence="1" type="ORF">MSAN_01483500</name>
</gene>
<organism evidence="1 2">
    <name type="scientific">Mycena sanguinolenta</name>
    <dbReference type="NCBI Taxonomy" id="230812"/>
    <lineage>
        <taxon>Eukaryota</taxon>
        <taxon>Fungi</taxon>
        <taxon>Dikarya</taxon>
        <taxon>Basidiomycota</taxon>
        <taxon>Agaricomycotina</taxon>
        <taxon>Agaricomycetes</taxon>
        <taxon>Agaricomycetidae</taxon>
        <taxon>Agaricales</taxon>
        <taxon>Marasmiineae</taxon>
        <taxon>Mycenaceae</taxon>
        <taxon>Mycena</taxon>
    </lineage>
</organism>
<name>A0A8H6YBZ2_9AGAR</name>
<accession>A0A8H6YBZ2</accession>
<evidence type="ECO:0000313" key="2">
    <source>
        <dbReference type="Proteomes" id="UP000623467"/>
    </source>
</evidence>
<dbReference type="Proteomes" id="UP000623467">
    <property type="component" value="Unassembled WGS sequence"/>
</dbReference>
<dbReference type="OrthoDB" id="2507450at2759"/>